<dbReference type="InterPro" id="IPR036291">
    <property type="entry name" value="NAD(P)-bd_dom_sf"/>
</dbReference>
<dbReference type="EMBL" id="JAAZSR010000232">
    <property type="protein sequence ID" value="NKX51449.1"/>
    <property type="molecule type" value="Genomic_DNA"/>
</dbReference>
<keyword evidence="3" id="KW-1185">Reference proteome</keyword>
<organism evidence="2 3">
    <name type="scientific">Arthrobacter deserti</name>
    <dbReference type="NCBI Taxonomy" id="1742687"/>
    <lineage>
        <taxon>Bacteria</taxon>
        <taxon>Bacillati</taxon>
        <taxon>Actinomycetota</taxon>
        <taxon>Actinomycetes</taxon>
        <taxon>Micrococcales</taxon>
        <taxon>Micrococcaceae</taxon>
        <taxon>Arthrobacter</taxon>
    </lineage>
</organism>
<accession>A0ABX1JRM2</accession>
<evidence type="ECO:0000313" key="2">
    <source>
        <dbReference type="EMBL" id="NKX51449.1"/>
    </source>
</evidence>
<evidence type="ECO:0000259" key="1">
    <source>
        <dbReference type="Pfam" id="PF01370"/>
    </source>
</evidence>
<evidence type="ECO:0000313" key="3">
    <source>
        <dbReference type="Proteomes" id="UP000523795"/>
    </source>
</evidence>
<comment type="caution">
    <text evidence="2">The sequence shown here is derived from an EMBL/GenBank/DDBJ whole genome shotgun (WGS) entry which is preliminary data.</text>
</comment>
<feature type="domain" description="NAD-dependent epimerase/dehydratase" evidence="1">
    <location>
        <begin position="6"/>
        <end position="249"/>
    </location>
</feature>
<reference evidence="2 3" key="1">
    <citation type="submission" date="2020-04" db="EMBL/GenBank/DDBJ databases">
        <authorList>
            <person name="Liu S."/>
        </authorList>
    </citation>
    <scope>NUCLEOTIDE SEQUENCE [LARGE SCALE GENOMIC DNA]</scope>
    <source>
        <strain evidence="2 3">CGMCC 1.15091</strain>
    </source>
</reference>
<name>A0ABX1JRM2_9MICC</name>
<dbReference type="InterPro" id="IPR001509">
    <property type="entry name" value="Epimerase_deHydtase"/>
</dbReference>
<dbReference type="PANTHER" id="PTHR43245:SF52">
    <property type="entry name" value="NAD-DEPENDENT EPIMERASE_DEHYDRATASE"/>
    <property type="match status" value="1"/>
</dbReference>
<dbReference type="Gene3D" id="3.40.50.720">
    <property type="entry name" value="NAD(P)-binding Rossmann-like Domain"/>
    <property type="match status" value="1"/>
</dbReference>
<dbReference type="SUPFAM" id="SSF51735">
    <property type="entry name" value="NAD(P)-binding Rossmann-fold domains"/>
    <property type="match status" value="1"/>
</dbReference>
<protein>
    <submittedName>
        <fullName evidence="2">NAD-dependent epimerase/dehydratase family protein</fullName>
    </submittedName>
</protein>
<dbReference type="Pfam" id="PF01370">
    <property type="entry name" value="Epimerase"/>
    <property type="match status" value="1"/>
</dbReference>
<sequence length="348" mass="37488">MRVATIGATGNVGTALLGRLKQARRERDDALHITGIARRLPDPAAEPYAGVEWHSIDVASGAARARLAGALAEADAVVHLAWVLQPNHNEPSMRRVNIGGTANVLAAAAGAGVRHLVCATSVAAYSPGPKDPPVDEGWPARGIASSHYSRWKGRQEKLLDEFERRHPYIPVARVRPGLIFQTDAGSQIGRYFLGPLVTASPVMSVLRRLRLPLLPVPAQSRFQAVHADDIADAYWRGLDQRAAGAFNVAAVPVFTPELLAGMLRARRLLHVPVGLVRAAVGLSWVLRLQATDPGWIDMAAHAPIMSTARIRKELGWVPRYSSLQAMQAVLEGIGEGEGVEASPKLRPR</sequence>
<dbReference type="Proteomes" id="UP000523795">
    <property type="component" value="Unassembled WGS sequence"/>
</dbReference>
<proteinExistence type="predicted"/>
<gene>
    <name evidence="2" type="ORF">HER39_12900</name>
</gene>
<dbReference type="InterPro" id="IPR050177">
    <property type="entry name" value="Lipid_A_modif_metabolic_enz"/>
</dbReference>
<dbReference type="PANTHER" id="PTHR43245">
    <property type="entry name" value="BIFUNCTIONAL POLYMYXIN RESISTANCE PROTEIN ARNA"/>
    <property type="match status" value="1"/>
</dbReference>